<sequence length="84" mass="9409">MVATMRWRSYLVAGASLLFLLPLARLSKAEFIEASHFKKEAGPERRVVHAKRTAAAPKIDGVLDEPWWEEAIVSPNFVYGASRP</sequence>
<dbReference type="EMBL" id="BARU01022944">
    <property type="protein sequence ID" value="GAH48176.1"/>
    <property type="molecule type" value="Genomic_DNA"/>
</dbReference>
<proteinExistence type="predicted"/>
<gene>
    <name evidence="1" type="ORF">S03H2_37291</name>
</gene>
<dbReference type="AlphaFoldDB" id="X1FR70"/>
<accession>X1FR70</accession>
<reference evidence="1" key="1">
    <citation type="journal article" date="2014" name="Front. Microbiol.">
        <title>High frequency of phylogenetically diverse reductive dehalogenase-homologous genes in deep subseafloor sedimentary metagenomes.</title>
        <authorList>
            <person name="Kawai M."/>
            <person name="Futagami T."/>
            <person name="Toyoda A."/>
            <person name="Takaki Y."/>
            <person name="Nishi S."/>
            <person name="Hori S."/>
            <person name="Arai W."/>
            <person name="Tsubouchi T."/>
            <person name="Morono Y."/>
            <person name="Uchiyama I."/>
            <person name="Ito T."/>
            <person name="Fujiyama A."/>
            <person name="Inagaki F."/>
            <person name="Takami H."/>
        </authorList>
    </citation>
    <scope>NUCLEOTIDE SEQUENCE</scope>
    <source>
        <strain evidence="1">Expedition CK06-06</strain>
    </source>
</reference>
<evidence type="ECO:0000313" key="1">
    <source>
        <dbReference type="EMBL" id="GAH48176.1"/>
    </source>
</evidence>
<organism evidence="1">
    <name type="scientific">marine sediment metagenome</name>
    <dbReference type="NCBI Taxonomy" id="412755"/>
    <lineage>
        <taxon>unclassified sequences</taxon>
        <taxon>metagenomes</taxon>
        <taxon>ecological metagenomes</taxon>
    </lineage>
</organism>
<name>X1FR70_9ZZZZ</name>
<comment type="caution">
    <text evidence="1">The sequence shown here is derived from an EMBL/GenBank/DDBJ whole genome shotgun (WGS) entry which is preliminary data.</text>
</comment>
<feature type="non-terminal residue" evidence="1">
    <location>
        <position position="84"/>
    </location>
</feature>
<protein>
    <submittedName>
        <fullName evidence="1">Uncharacterized protein</fullName>
    </submittedName>
</protein>